<comment type="caution">
    <text evidence="2">The sequence shown here is derived from an EMBL/GenBank/DDBJ whole genome shotgun (WGS) entry which is preliminary data.</text>
</comment>
<organism evidence="2 3">
    <name type="scientific">Saccharothrix australiensis</name>
    <dbReference type="NCBI Taxonomy" id="2072"/>
    <lineage>
        <taxon>Bacteria</taxon>
        <taxon>Bacillati</taxon>
        <taxon>Actinomycetota</taxon>
        <taxon>Actinomycetes</taxon>
        <taxon>Pseudonocardiales</taxon>
        <taxon>Pseudonocardiaceae</taxon>
        <taxon>Saccharothrix</taxon>
    </lineage>
</organism>
<proteinExistence type="predicted"/>
<name>A0A495W5Z6_9PSEU</name>
<dbReference type="AlphaFoldDB" id="A0A495W5Z6"/>
<dbReference type="EMBL" id="RBXO01000001">
    <property type="protein sequence ID" value="RKT55228.1"/>
    <property type="molecule type" value="Genomic_DNA"/>
</dbReference>
<feature type="compositionally biased region" description="Basic and acidic residues" evidence="1">
    <location>
        <begin position="204"/>
        <end position="226"/>
    </location>
</feature>
<feature type="compositionally biased region" description="Pro residues" evidence="1">
    <location>
        <begin position="39"/>
        <end position="56"/>
    </location>
</feature>
<feature type="region of interest" description="Disordered" evidence="1">
    <location>
        <begin position="1"/>
        <end position="263"/>
    </location>
</feature>
<evidence type="ECO:0000313" key="3">
    <source>
        <dbReference type="Proteomes" id="UP000282084"/>
    </source>
</evidence>
<feature type="compositionally biased region" description="Basic and acidic residues" evidence="1">
    <location>
        <begin position="100"/>
        <end position="114"/>
    </location>
</feature>
<sequence length="284" mass="30637">MSVGGAIRRSDRHPRPRRTPPGPSTSDRRGERAEVAAPPRRPGPRPTRAPRTPGPEPTGRDRPAAPVSGAIPERPRPSTGGRRVGVGGGARRVWRRTARASRELRRPSRTDDPMRSSAPPRGSGNTLRAGTATSPRGTPRGTGTTRSRPPNVPDDRRPIGSNRLPVRARSTAPAPPDGPGAALRRRGDPLRSRAITSVTGWTKPRSDDGTPAREPEPRGVRTEARSPFRPCRKGVRGTVGRTGRPSRRPSCRRGQRSGVAVRGRRVSPCLRYPREGVLGTSDSR</sequence>
<evidence type="ECO:0000256" key="1">
    <source>
        <dbReference type="SAM" id="MobiDB-lite"/>
    </source>
</evidence>
<gene>
    <name evidence="2" type="ORF">C8E97_3886</name>
</gene>
<dbReference type="Proteomes" id="UP000282084">
    <property type="component" value="Unassembled WGS sequence"/>
</dbReference>
<protein>
    <submittedName>
        <fullName evidence="2">Uncharacterized protein</fullName>
    </submittedName>
</protein>
<feature type="compositionally biased region" description="Low complexity" evidence="1">
    <location>
        <begin position="130"/>
        <end position="149"/>
    </location>
</feature>
<keyword evidence="3" id="KW-1185">Reference proteome</keyword>
<reference evidence="2 3" key="1">
    <citation type="submission" date="2018-10" db="EMBL/GenBank/DDBJ databases">
        <title>Sequencing the genomes of 1000 actinobacteria strains.</title>
        <authorList>
            <person name="Klenk H.-P."/>
        </authorList>
    </citation>
    <scope>NUCLEOTIDE SEQUENCE [LARGE SCALE GENOMIC DNA]</scope>
    <source>
        <strain evidence="2 3">DSM 43800</strain>
    </source>
</reference>
<accession>A0A495W5Z6</accession>
<feature type="compositionally biased region" description="Basic residues" evidence="1">
    <location>
        <begin position="244"/>
        <end position="255"/>
    </location>
</feature>
<evidence type="ECO:0000313" key="2">
    <source>
        <dbReference type="EMBL" id="RKT55228.1"/>
    </source>
</evidence>